<dbReference type="AlphaFoldDB" id="A0AA36IKK5"/>
<evidence type="ECO:0000313" key="5">
    <source>
        <dbReference type="EMBL" id="CAJ1389169.1"/>
    </source>
</evidence>
<feature type="domain" description="K Homology" evidence="4">
    <location>
        <begin position="215"/>
        <end position="273"/>
    </location>
</feature>
<dbReference type="SMART" id="SM00322">
    <property type="entry name" value="KH"/>
    <property type="match status" value="2"/>
</dbReference>
<accession>A0AA36IKK5</accession>
<dbReference type="InterPro" id="IPR036612">
    <property type="entry name" value="KH_dom_type_1_sf"/>
</dbReference>
<feature type="domain" description="K Homology" evidence="4">
    <location>
        <begin position="141"/>
        <end position="211"/>
    </location>
</feature>
<dbReference type="Pfam" id="PF00013">
    <property type="entry name" value="KH_1"/>
    <property type="match status" value="2"/>
</dbReference>
<protein>
    <recommendedName>
        <fullName evidence="4">K Homology domain-containing protein</fullName>
    </recommendedName>
</protein>
<evidence type="ECO:0000256" key="3">
    <source>
        <dbReference type="SAM" id="MobiDB-lite"/>
    </source>
</evidence>
<evidence type="ECO:0000313" key="6">
    <source>
        <dbReference type="Proteomes" id="UP001178507"/>
    </source>
</evidence>
<organism evidence="5 6">
    <name type="scientific">Effrenium voratum</name>
    <dbReference type="NCBI Taxonomy" id="2562239"/>
    <lineage>
        <taxon>Eukaryota</taxon>
        <taxon>Sar</taxon>
        <taxon>Alveolata</taxon>
        <taxon>Dinophyceae</taxon>
        <taxon>Suessiales</taxon>
        <taxon>Symbiodiniaceae</taxon>
        <taxon>Effrenium</taxon>
    </lineage>
</organism>
<comment type="caution">
    <text evidence="5">The sequence shown here is derived from an EMBL/GenBank/DDBJ whole genome shotgun (WGS) entry which is preliminary data.</text>
</comment>
<keyword evidence="6" id="KW-1185">Reference proteome</keyword>
<keyword evidence="1" id="KW-0677">Repeat</keyword>
<dbReference type="PROSITE" id="PS50084">
    <property type="entry name" value="KH_TYPE_1"/>
    <property type="match status" value="2"/>
</dbReference>
<dbReference type="PANTHER" id="PTHR10288">
    <property type="entry name" value="KH DOMAIN CONTAINING RNA BINDING PROTEIN"/>
    <property type="match status" value="1"/>
</dbReference>
<evidence type="ECO:0000259" key="4">
    <source>
        <dbReference type="SMART" id="SM00322"/>
    </source>
</evidence>
<evidence type="ECO:0000256" key="1">
    <source>
        <dbReference type="ARBA" id="ARBA00022737"/>
    </source>
</evidence>
<dbReference type="Gene3D" id="3.30.1370.10">
    <property type="entry name" value="K Homology domain, type 1"/>
    <property type="match status" value="2"/>
</dbReference>
<dbReference type="GO" id="GO:0003723">
    <property type="term" value="F:RNA binding"/>
    <property type="evidence" value="ECO:0007669"/>
    <property type="project" value="UniProtKB-UniRule"/>
</dbReference>
<feature type="compositionally biased region" description="Basic and acidic residues" evidence="3">
    <location>
        <begin position="1"/>
        <end position="12"/>
    </location>
</feature>
<gene>
    <name evidence="5" type="ORF">EVOR1521_LOCUS14844</name>
</gene>
<dbReference type="Proteomes" id="UP001178507">
    <property type="component" value="Unassembled WGS sequence"/>
</dbReference>
<sequence length="364" mass="37032">MDHPAKRSKWDDPGGGPPRDFAAHAAPESNMSNFSSAAAGASGPSGFDGYGGFGGYGGCGDSGASGAGYGDYGAGAVAGGCGAGGCDYGAADYCAAGYGAGGGGAYGCGGCGGCGGFGGWDQGWADPSQPSAASAPPMQSQMEMKVMQIPSKQKGGLIGVGGEAIARIRQASGANIKIEHQSGDYLCTITITGNVVLAEQLIHERLAEQYQPRDGWASKIVDVDPTVVGQVIGPGGANLRHIFDTTGCKIKFIQAAEVDPMAMPGKQVACIRGPPDRLHEGFAQEDPGCGEPAFGANDAAANANGQGRQRSGWLCGHACRPLGHGWHAAWTASRACERWQGDPLQVPLEDPGHVQERGFMPFLA</sequence>
<evidence type="ECO:0000256" key="2">
    <source>
        <dbReference type="PROSITE-ProRule" id="PRU00117"/>
    </source>
</evidence>
<dbReference type="SUPFAM" id="SSF54791">
    <property type="entry name" value="Eukaryotic type KH-domain (KH-domain type I)"/>
    <property type="match status" value="2"/>
</dbReference>
<name>A0AA36IKK5_9DINO</name>
<dbReference type="InterPro" id="IPR004087">
    <property type="entry name" value="KH_dom"/>
</dbReference>
<dbReference type="EMBL" id="CAUJNA010001820">
    <property type="protein sequence ID" value="CAJ1389169.1"/>
    <property type="molecule type" value="Genomic_DNA"/>
</dbReference>
<keyword evidence="2" id="KW-0694">RNA-binding</keyword>
<proteinExistence type="predicted"/>
<dbReference type="CDD" id="cd00105">
    <property type="entry name" value="KH-I"/>
    <property type="match status" value="1"/>
</dbReference>
<dbReference type="InterPro" id="IPR004088">
    <property type="entry name" value="KH_dom_type_1"/>
</dbReference>
<reference evidence="5" key="1">
    <citation type="submission" date="2023-08" db="EMBL/GenBank/DDBJ databases">
        <authorList>
            <person name="Chen Y."/>
            <person name="Shah S."/>
            <person name="Dougan E. K."/>
            <person name="Thang M."/>
            <person name="Chan C."/>
        </authorList>
    </citation>
    <scope>NUCLEOTIDE SEQUENCE</scope>
</reference>
<feature type="region of interest" description="Disordered" evidence="3">
    <location>
        <begin position="1"/>
        <end position="27"/>
    </location>
</feature>